<name>A0ABN0WQW6_9ACTN</name>
<protein>
    <submittedName>
        <fullName evidence="2">Uncharacterized protein</fullName>
    </submittedName>
</protein>
<evidence type="ECO:0000313" key="2">
    <source>
        <dbReference type="EMBL" id="GAA0344506.1"/>
    </source>
</evidence>
<gene>
    <name evidence="2" type="ORF">GCM10010151_37800</name>
</gene>
<evidence type="ECO:0000313" key="3">
    <source>
        <dbReference type="Proteomes" id="UP001501822"/>
    </source>
</evidence>
<comment type="caution">
    <text evidence="2">The sequence shown here is derived from an EMBL/GenBank/DDBJ whole genome shotgun (WGS) entry which is preliminary data.</text>
</comment>
<dbReference type="EMBL" id="BAAABM010000029">
    <property type="protein sequence ID" value="GAA0344506.1"/>
    <property type="molecule type" value="Genomic_DNA"/>
</dbReference>
<evidence type="ECO:0000256" key="1">
    <source>
        <dbReference type="SAM" id="MobiDB-lite"/>
    </source>
</evidence>
<proteinExistence type="predicted"/>
<accession>A0ABN0WQW6</accession>
<feature type="compositionally biased region" description="Pro residues" evidence="1">
    <location>
        <begin position="79"/>
        <end position="89"/>
    </location>
</feature>
<dbReference type="Proteomes" id="UP001501822">
    <property type="component" value="Unassembled WGS sequence"/>
</dbReference>
<feature type="region of interest" description="Disordered" evidence="1">
    <location>
        <begin position="1"/>
        <end position="27"/>
    </location>
</feature>
<organism evidence="2 3">
    <name type="scientific">Actinoallomurus spadix</name>
    <dbReference type="NCBI Taxonomy" id="79912"/>
    <lineage>
        <taxon>Bacteria</taxon>
        <taxon>Bacillati</taxon>
        <taxon>Actinomycetota</taxon>
        <taxon>Actinomycetes</taxon>
        <taxon>Streptosporangiales</taxon>
        <taxon>Thermomonosporaceae</taxon>
        <taxon>Actinoallomurus</taxon>
    </lineage>
</organism>
<feature type="compositionally biased region" description="Basic and acidic residues" evidence="1">
    <location>
        <begin position="1"/>
        <end position="11"/>
    </location>
</feature>
<dbReference type="RefSeq" id="WP_252810055.1">
    <property type="nucleotide sequence ID" value="NZ_BAAABM010000029.1"/>
</dbReference>
<keyword evidence="3" id="KW-1185">Reference proteome</keyword>
<feature type="region of interest" description="Disordered" evidence="1">
    <location>
        <begin position="52"/>
        <end position="99"/>
    </location>
</feature>
<sequence length="99" mass="10907">MKRPSPDDRSAPKATCTPDSYAEDPEEHQWCCRPHTAAEAEWADTLAERRTRGELNPEVWPPLVDEERFDVGPHVGPHAGPPPPAPTPAPGHLTLDDLD</sequence>
<reference evidence="2 3" key="1">
    <citation type="journal article" date="2019" name="Int. J. Syst. Evol. Microbiol.">
        <title>The Global Catalogue of Microorganisms (GCM) 10K type strain sequencing project: providing services to taxonomists for standard genome sequencing and annotation.</title>
        <authorList>
            <consortium name="The Broad Institute Genomics Platform"/>
            <consortium name="The Broad Institute Genome Sequencing Center for Infectious Disease"/>
            <person name="Wu L."/>
            <person name="Ma J."/>
        </authorList>
    </citation>
    <scope>NUCLEOTIDE SEQUENCE [LARGE SCALE GENOMIC DNA]</scope>
    <source>
        <strain evidence="2 3">JCM 3146</strain>
    </source>
</reference>